<comment type="subcellular location">
    <subcellularLocation>
        <location evidence="1">Nucleus</location>
    </subcellularLocation>
</comment>
<keyword evidence="1" id="KW-0234">DNA repair</keyword>
<keyword evidence="1" id="KW-0227">DNA damage</keyword>
<dbReference type="Proteomes" id="UP000053411">
    <property type="component" value="Unassembled WGS sequence"/>
</dbReference>
<dbReference type="RefSeq" id="XP_016634873.1">
    <property type="nucleotide sequence ID" value="XM_016773927.1"/>
</dbReference>
<keyword evidence="1" id="KW-0862">Zinc</keyword>
<dbReference type="GO" id="GO:0008270">
    <property type="term" value="F:zinc ion binding"/>
    <property type="evidence" value="ECO:0007669"/>
    <property type="project" value="UniProtKB-KW"/>
</dbReference>
<evidence type="ECO:0000256" key="2">
    <source>
        <dbReference type="SAM" id="MobiDB-lite"/>
    </source>
</evidence>
<dbReference type="AlphaFoldDB" id="A0A0D2HFQ1"/>
<evidence type="ECO:0000256" key="1">
    <source>
        <dbReference type="RuleBase" id="RU368018"/>
    </source>
</evidence>
<evidence type="ECO:0000313" key="3">
    <source>
        <dbReference type="EMBL" id="KIY00751.1"/>
    </source>
</evidence>
<dbReference type="Pfam" id="PF07574">
    <property type="entry name" value="SMC_Nse1"/>
    <property type="match status" value="1"/>
</dbReference>
<dbReference type="EC" id="2.3.2.27" evidence="1"/>
<dbReference type="OrthoDB" id="185455at2759"/>
<dbReference type="Gene3D" id="3.90.1150.220">
    <property type="match status" value="1"/>
</dbReference>
<accession>A0A0D2HFQ1</accession>
<dbReference type="InterPro" id="IPR011513">
    <property type="entry name" value="Nse1"/>
</dbReference>
<keyword evidence="4" id="KW-1185">Reference proteome</keyword>
<comment type="function">
    <text evidence="1">Acts in a DNA repair pathway for removal of UV-induced DNA damage that is distinct from classical nucleotide excision repair and in repair of ionizing radiation damage. Functions in homologous recombination repair of DNA double strand breaks and in recovery of stalled replication forks.</text>
</comment>
<dbReference type="GO" id="GO:0000724">
    <property type="term" value="P:double-strand break repair via homologous recombination"/>
    <property type="evidence" value="ECO:0007669"/>
    <property type="project" value="TreeGrafter"/>
</dbReference>
<sequence>MDRFGASAGYNDANRAFLQAFLARSVLTLETAKPIIAACSTFKEQREVLPQDVTVEDLNDYIADANRKLSPLDLEIRSTFHQQTRERVYALVNTTSDPLTQLATTYTADELVYVKKLLDAIFDGQNNKGKREAMCISGIDAIQVGRAPLRRQTSDGNENATQASAGVLGAKDAENMLHRLLDEGWLEKSRAGFYSLSPRALMELKGWLVDTYNDEDEDGNKKEKIKFCHACKEIITVLTDPSIARANDVLDVNALVEYTISVPRISFESSDPQGVHYAELNGMANILWEKSPSQPQKAIRLEGEGAVQTTDRDRAPMLIMRWRKRRDDRLTVDYGSSKDHTTTATLVGYCKRSDEQRATSPGSFGYRIQVTTSDAVGNSSLTFQASPTQAALHQARGDGNPPAGKLGGTGAIGTL</sequence>
<organism evidence="3 4">
    <name type="scientific">Fonsecaea multimorphosa CBS 102226</name>
    <dbReference type="NCBI Taxonomy" id="1442371"/>
    <lineage>
        <taxon>Eukaryota</taxon>
        <taxon>Fungi</taxon>
        <taxon>Dikarya</taxon>
        <taxon>Ascomycota</taxon>
        <taxon>Pezizomycotina</taxon>
        <taxon>Eurotiomycetes</taxon>
        <taxon>Chaetothyriomycetidae</taxon>
        <taxon>Chaetothyriales</taxon>
        <taxon>Herpotrichiellaceae</taxon>
        <taxon>Fonsecaea</taxon>
    </lineage>
</organism>
<keyword evidence="1" id="KW-0863">Zinc-finger</keyword>
<comment type="similarity">
    <text evidence="1">Belongs to the NSE1 family.</text>
</comment>
<dbReference type="EMBL" id="KN848066">
    <property type="protein sequence ID" value="KIY00751.1"/>
    <property type="molecule type" value="Genomic_DNA"/>
</dbReference>
<dbReference type="GO" id="GO:0030915">
    <property type="term" value="C:Smc5-Smc6 complex"/>
    <property type="evidence" value="ECO:0007669"/>
    <property type="project" value="UniProtKB-UniRule"/>
</dbReference>
<protein>
    <recommendedName>
        <fullName evidence="1">Non-structural maintenance of chromosomes element 1 homolog</fullName>
        <ecNumber evidence="1">2.3.2.27</ecNumber>
    </recommendedName>
</protein>
<feature type="compositionally biased region" description="Gly residues" evidence="2">
    <location>
        <begin position="405"/>
        <end position="415"/>
    </location>
</feature>
<dbReference type="VEuPathDB" id="FungiDB:Z520_03416"/>
<keyword evidence="1" id="KW-0539">Nucleus</keyword>
<proteinExistence type="inferred from homology"/>
<dbReference type="PANTHER" id="PTHR20973">
    <property type="entry name" value="NON-SMC ELEMENT 1-RELATED"/>
    <property type="match status" value="1"/>
</dbReference>
<gene>
    <name evidence="3" type="ORF">Z520_03416</name>
</gene>
<dbReference type="Gene3D" id="1.10.10.10">
    <property type="entry name" value="Winged helix-like DNA-binding domain superfamily/Winged helix DNA-binding domain"/>
    <property type="match status" value="1"/>
</dbReference>
<keyword evidence="1" id="KW-0833">Ubl conjugation pathway</keyword>
<dbReference type="GO" id="GO:0061630">
    <property type="term" value="F:ubiquitin protein ligase activity"/>
    <property type="evidence" value="ECO:0007669"/>
    <property type="project" value="UniProtKB-EC"/>
</dbReference>
<feature type="region of interest" description="Disordered" evidence="2">
    <location>
        <begin position="390"/>
        <end position="415"/>
    </location>
</feature>
<reference evidence="3 4" key="1">
    <citation type="submission" date="2015-01" db="EMBL/GenBank/DDBJ databases">
        <title>The Genome Sequence of Fonsecaea multimorphosa CBS 102226.</title>
        <authorList>
            <consortium name="The Broad Institute Genomics Platform"/>
            <person name="Cuomo C."/>
            <person name="de Hoog S."/>
            <person name="Gorbushina A."/>
            <person name="Stielow B."/>
            <person name="Teixiera M."/>
            <person name="Abouelleil A."/>
            <person name="Chapman S.B."/>
            <person name="Priest M."/>
            <person name="Young S.K."/>
            <person name="Wortman J."/>
            <person name="Nusbaum C."/>
            <person name="Birren B."/>
        </authorList>
    </citation>
    <scope>NUCLEOTIDE SEQUENCE [LARGE SCALE GENOMIC DNA]</scope>
    <source>
        <strain evidence="3 4">CBS 102226</strain>
    </source>
</reference>
<keyword evidence="1" id="KW-0479">Metal-binding</keyword>
<evidence type="ECO:0000313" key="4">
    <source>
        <dbReference type="Proteomes" id="UP000053411"/>
    </source>
</evidence>
<keyword evidence="1" id="KW-0808">Transferase</keyword>
<name>A0A0D2HFQ1_9EURO</name>
<dbReference type="InterPro" id="IPR036388">
    <property type="entry name" value="WH-like_DNA-bd_sf"/>
</dbReference>
<comment type="subunit">
    <text evidence="1">Component of the Smc5-Smc6 complex.</text>
</comment>
<keyword evidence="1" id="KW-0233">DNA recombination</keyword>
<dbReference type="GeneID" id="27709162"/>
<comment type="catalytic activity">
    <reaction evidence="1">
        <text>S-ubiquitinyl-[E2 ubiquitin-conjugating enzyme]-L-cysteine + [acceptor protein]-L-lysine = [E2 ubiquitin-conjugating enzyme]-L-cysteine + N(6)-ubiquitinyl-[acceptor protein]-L-lysine.</text>
        <dbReference type="EC" id="2.3.2.27"/>
    </reaction>
</comment>
<dbReference type="GO" id="GO:0005634">
    <property type="term" value="C:nucleus"/>
    <property type="evidence" value="ECO:0007669"/>
    <property type="project" value="UniProtKB-SubCell"/>
</dbReference>
<dbReference type="PANTHER" id="PTHR20973:SF0">
    <property type="entry name" value="NON-STRUCTURAL MAINTENANCE OF CHROMOSOMES ELEMENT 1 HOMOLOG"/>
    <property type="match status" value="1"/>
</dbReference>
<dbReference type="STRING" id="1442371.A0A0D2HFQ1"/>